<organism evidence="9 10">
    <name type="scientific">Arenibacter nanhaiticus</name>
    <dbReference type="NCBI Taxonomy" id="558155"/>
    <lineage>
        <taxon>Bacteria</taxon>
        <taxon>Pseudomonadati</taxon>
        <taxon>Bacteroidota</taxon>
        <taxon>Flavobacteriia</taxon>
        <taxon>Flavobacteriales</taxon>
        <taxon>Flavobacteriaceae</taxon>
        <taxon>Arenibacter</taxon>
    </lineage>
</organism>
<evidence type="ECO:0000259" key="8">
    <source>
        <dbReference type="Pfam" id="PF02687"/>
    </source>
</evidence>
<feature type="transmembrane region" description="Helical" evidence="7">
    <location>
        <begin position="279"/>
        <end position="303"/>
    </location>
</feature>
<gene>
    <name evidence="9" type="ORF">SAMN04487911_13425</name>
</gene>
<evidence type="ECO:0000313" key="10">
    <source>
        <dbReference type="Proteomes" id="UP000184231"/>
    </source>
</evidence>
<keyword evidence="4 7" id="KW-0812">Transmembrane</keyword>
<comment type="similarity">
    <text evidence="2">Belongs to the ABC-4 integral membrane protein family. LolC/E subfamily.</text>
</comment>
<evidence type="ECO:0000256" key="7">
    <source>
        <dbReference type="SAM" id="Phobius"/>
    </source>
</evidence>
<feature type="transmembrane region" description="Helical" evidence="7">
    <location>
        <begin position="369"/>
        <end position="392"/>
    </location>
</feature>
<accession>A0A1M6LVU3</accession>
<feature type="transmembrane region" description="Helical" evidence="7">
    <location>
        <begin position="324"/>
        <end position="349"/>
    </location>
</feature>
<dbReference type="OrthoDB" id="1522724at2"/>
<dbReference type="EMBL" id="FQYX01000034">
    <property type="protein sequence ID" value="SHJ75300.1"/>
    <property type="molecule type" value="Genomic_DNA"/>
</dbReference>
<dbReference type="GO" id="GO:0098797">
    <property type="term" value="C:plasma membrane protein complex"/>
    <property type="evidence" value="ECO:0007669"/>
    <property type="project" value="TreeGrafter"/>
</dbReference>
<dbReference type="STRING" id="558155.SAMN04487911_13425"/>
<evidence type="ECO:0000256" key="6">
    <source>
        <dbReference type="ARBA" id="ARBA00023136"/>
    </source>
</evidence>
<evidence type="ECO:0000256" key="4">
    <source>
        <dbReference type="ARBA" id="ARBA00022692"/>
    </source>
</evidence>
<dbReference type="Proteomes" id="UP000184231">
    <property type="component" value="Unassembled WGS sequence"/>
</dbReference>
<dbReference type="RefSeq" id="WP_072765713.1">
    <property type="nucleotide sequence ID" value="NZ_FQYX01000034.1"/>
</dbReference>
<keyword evidence="6 7" id="KW-0472">Membrane</keyword>
<reference evidence="9 10" key="1">
    <citation type="submission" date="2016-11" db="EMBL/GenBank/DDBJ databases">
        <authorList>
            <person name="Jaros S."/>
            <person name="Januszkiewicz K."/>
            <person name="Wedrychowicz H."/>
        </authorList>
    </citation>
    <scope>NUCLEOTIDE SEQUENCE [LARGE SCALE GENOMIC DNA]</scope>
    <source>
        <strain evidence="9 10">CGMCC 1.8863</strain>
    </source>
</reference>
<dbReference type="Pfam" id="PF02687">
    <property type="entry name" value="FtsX"/>
    <property type="match status" value="1"/>
</dbReference>
<keyword evidence="3" id="KW-1003">Cell membrane</keyword>
<keyword evidence="5 7" id="KW-1133">Transmembrane helix</keyword>
<dbReference type="GO" id="GO:0044874">
    <property type="term" value="P:lipoprotein localization to outer membrane"/>
    <property type="evidence" value="ECO:0007669"/>
    <property type="project" value="TreeGrafter"/>
</dbReference>
<feature type="domain" description="ABC3 transporter permease C-terminal" evidence="8">
    <location>
        <begin position="280"/>
        <end position="399"/>
    </location>
</feature>
<keyword evidence="10" id="KW-1185">Reference proteome</keyword>
<evidence type="ECO:0000256" key="5">
    <source>
        <dbReference type="ARBA" id="ARBA00022989"/>
    </source>
</evidence>
<dbReference type="InterPro" id="IPR003838">
    <property type="entry name" value="ABC3_permease_C"/>
</dbReference>
<evidence type="ECO:0000256" key="1">
    <source>
        <dbReference type="ARBA" id="ARBA00004651"/>
    </source>
</evidence>
<proteinExistence type="inferred from homology"/>
<dbReference type="PANTHER" id="PTHR30489">
    <property type="entry name" value="LIPOPROTEIN-RELEASING SYSTEM TRANSMEMBRANE PROTEIN LOLE"/>
    <property type="match status" value="1"/>
</dbReference>
<evidence type="ECO:0000256" key="2">
    <source>
        <dbReference type="ARBA" id="ARBA00005236"/>
    </source>
</evidence>
<comment type="subcellular location">
    <subcellularLocation>
        <location evidence="1">Cell membrane</location>
        <topology evidence="1">Multi-pass membrane protein</topology>
    </subcellularLocation>
</comment>
<feature type="transmembrane region" description="Helical" evidence="7">
    <location>
        <begin position="21"/>
        <end position="49"/>
    </location>
</feature>
<dbReference type="InterPro" id="IPR051447">
    <property type="entry name" value="Lipoprotein-release_system"/>
</dbReference>
<dbReference type="AlphaFoldDB" id="A0A1M6LVU3"/>
<dbReference type="PANTHER" id="PTHR30489:SF0">
    <property type="entry name" value="LIPOPROTEIN-RELEASING SYSTEM TRANSMEMBRANE PROTEIN LOLE"/>
    <property type="match status" value="1"/>
</dbReference>
<keyword evidence="9" id="KW-0449">Lipoprotein</keyword>
<protein>
    <submittedName>
        <fullName evidence="9">Lipoprotein-releasing system permease protein</fullName>
    </submittedName>
</protein>
<evidence type="ECO:0000313" key="9">
    <source>
        <dbReference type="EMBL" id="SHJ75300.1"/>
    </source>
</evidence>
<name>A0A1M6LVU3_9FLAO</name>
<sequence length="402" mass="44474">MNFPLYIAKRYLRSKSSQNAVNIINFITFLVIVIGSAALFIVLSGFAGLKTFSLSYTNTVDPDLKALPTTGKFFNISEGQIQQLQQLGDVLSFSKELEEKVYLTHDQKSHIAYIKGIDAQYVHTVPLDSNAYFYGDWSLNSLQAVSGQGIANLLGLSINNFSSPLVVLAPKPGRGSLSQQALKSKPYNELSLVISGIYQIEEDLDKKYLFADLPLVQALLEKDSTQISGINFKVRKTADIPALRTAIAAVFDNTVQVKDRKELNSTLHRMLNTENLATYLIFTLVLIIALFNVVGAIIMMILDKQQNSKTLYNLGTTIRELRRIYFLQGILVTSIGGLIGVFTGSLLIWSQLAFSWLKITPSLAYPVEYRLVNVGIVLATIIVLGIIASIIASSRINKKLIQ</sequence>
<evidence type="ECO:0000256" key="3">
    <source>
        <dbReference type="ARBA" id="ARBA00022475"/>
    </source>
</evidence>